<gene>
    <name evidence="2" type="ORF">QBC32DRAFT_150524</name>
</gene>
<reference evidence="2" key="2">
    <citation type="submission" date="2023-06" db="EMBL/GenBank/DDBJ databases">
        <authorList>
            <consortium name="Lawrence Berkeley National Laboratory"/>
            <person name="Mondo S.J."/>
            <person name="Hensen N."/>
            <person name="Bonometti L."/>
            <person name="Westerberg I."/>
            <person name="Brannstrom I.O."/>
            <person name="Guillou S."/>
            <person name="Cros-Aarteil S."/>
            <person name="Calhoun S."/>
            <person name="Haridas S."/>
            <person name="Kuo A."/>
            <person name="Pangilinan J."/>
            <person name="Riley R."/>
            <person name="Labutti K."/>
            <person name="Andreopoulos B."/>
            <person name="Lipzen A."/>
            <person name="Chen C."/>
            <person name="Yanf M."/>
            <person name="Daum C."/>
            <person name="Ng V."/>
            <person name="Clum A."/>
            <person name="Steindorff A."/>
            <person name="Ohm R."/>
            <person name="Martin F."/>
            <person name="Silar P."/>
            <person name="Natvig D."/>
            <person name="Lalanne C."/>
            <person name="Gautier V."/>
            <person name="Ament-Velasquez S.L."/>
            <person name="Kruys A."/>
            <person name="Hutchinson M.I."/>
            <person name="Powell A.J."/>
            <person name="Barry K."/>
            <person name="Miller A.N."/>
            <person name="Grigoriev I.V."/>
            <person name="Debuchy R."/>
            <person name="Gladieux P."/>
            <person name="Thoren M.H."/>
            <person name="Johannesson H."/>
        </authorList>
    </citation>
    <scope>NUCLEOTIDE SEQUENCE</scope>
    <source>
        <strain evidence="2">CBS 626.80</strain>
    </source>
</reference>
<evidence type="ECO:0008006" key="4">
    <source>
        <dbReference type="Google" id="ProtNLM"/>
    </source>
</evidence>
<evidence type="ECO:0000256" key="1">
    <source>
        <dbReference type="SAM" id="SignalP"/>
    </source>
</evidence>
<dbReference type="Proteomes" id="UP001303222">
    <property type="component" value="Unassembled WGS sequence"/>
</dbReference>
<feature type="chain" id="PRO_5042902243" description="Secreted protein" evidence="1">
    <location>
        <begin position="26"/>
        <end position="142"/>
    </location>
</feature>
<sequence>MCAMMLLGRALFPLLLSPVPQQSQARRHQHKPPAWPSAEKHSISGCEERDFFFSFGRSGSSLCNLLWLRWMATGARVFGLASWNGRRVEHDGCQVPSLQEHGVLPRSHFPNWRRRLARSKIITFTHAISTWHPVHLTGPSGL</sequence>
<keyword evidence="3" id="KW-1185">Reference proteome</keyword>
<dbReference type="EMBL" id="MU859131">
    <property type="protein sequence ID" value="KAK3952121.1"/>
    <property type="molecule type" value="Genomic_DNA"/>
</dbReference>
<evidence type="ECO:0000313" key="3">
    <source>
        <dbReference type="Proteomes" id="UP001303222"/>
    </source>
</evidence>
<keyword evidence="1" id="KW-0732">Signal</keyword>
<reference evidence="2" key="1">
    <citation type="journal article" date="2023" name="Mol. Phylogenet. Evol.">
        <title>Genome-scale phylogeny and comparative genomics of the fungal order Sordariales.</title>
        <authorList>
            <person name="Hensen N."/>
            <person name="Bonometti L."/>
            <person name="Westerberg I."/>
            <person name="Brannstrom I.O."/>
            <person name="Guillou S."/>
            <person name="Cros-Aarteil S."/>
            <person name="Calhoun S."/>
            <person name="Haridas S."/>
            <person name="Kuo A."/>
            <person name="Mondo S."/>
            <person name="Pangilinan J."/>
            <person name="Riley R."/>
            <person name="LaButti K."/>
            <person name="Andreopoulos B."/>
            <person name="Lipzen A."/>
            <person name="Chen C."/>
            <person name="Yan M."/>
            <person name="Daum C."/>
            <person name="Ng V."/>
            <person name="Clum A."/>
            <person name="Steindorff A."/>
            <person name="Ohm R.A."/>
            <person name="Martin F."/>
            <person name="Silar P."/>
            <person name="Natvig D.O."/>
            <person name="Lalanne C."/>
            <person name="Gautier V."/>
            <person name="Ament-Velasquez S.L."/>
            <person name="Kruys A."/>
            <person name="Hutchinson M.I."/>
            <person name="Powell A.J."/>
            <person name="Barry K."/>
            <person name="Miller A.N."/>
            <person name="Grigoriev I.V."/>
            <person name="Debuchy R."/>
            <person name="Gladieux P."/>
            <person name="Hiltunen Thoren M."/>
            <person name="Johannesson H."/>
        </authorList>
    </citation>
    <scope>NUCLEOTIDE SEQUENCE</scope>
    <source>
        <strain evidence="2">CBS 626.80</strain>
    </source>
</reference>
<proteinExistence type="predicted"/>
<evidence type="ECO:0000313" key="2">
    <source>
        <dbReference type="EMBL" id="KAK3952121.1"/>
    </source>
</evidence>
<name>A0AAN6NW53_9PEZI</name>
<feature type="signal peptide" evidence="1">
    <location>
        <begin position="1"/>
        <end position="25"/>
    </location>
</feature>
<accession>A0AAN6NW53</accession>
<comment type="caution">
    <text evidence="2">The sequence shown here is derived from an EMBL/GenBank/DDBJ whole genome shotgun (WGS) entry which is preliminary data.</text>
</comment>
<protein>
    <recommendedName>
        <fullName evidence="4">Secreted protein</fullName>
    </recommendedName>
</protein>
<dbReference type="AlphaFoldDB" id="A0AAN6NW53"/>
<organism evidence="2 3">
    <name type="scientific">Pseudoneurospora amorphoporcata</name>
    <dbReference type="NCBI Taxonomy" id="241081"/>
    <lineage>
        <taxon>Eukaryota</taxon>
        <taxon>Fungi</taxon>
        <taxon>Dikarya</taxon>
        <taxon>Ascomycota</taxon>
        <taxon>Pezizomycotina</taxon>
        <taxon>Sordariomycetes</taxon>
        <taxon>Sordariomycetidae</taxon>
        <taxon>Sordariales</taxon>
        <taxon>Sordariaceae</taxon>
        <taxon>Pseudoneurospora</taxon>
    </lineage>
</organism>